<dbReference type="GO" id="GO:0016706">
    <property type="term" value="F:2-oxoglutarate-dependent dioxygenase activity"/>
    <property type="evidence" value="ECO:0007669"/>
    <property type="project" value="UniProtKB-ARBA"/>
</dbReference>
<dbReference type="InterPro" id="IPR008775">
    <property type="entry name" value="Phytyl_CoA_dOase-like"/>
</dbReference>
<reference evidence="2" key="1">
    <citation type="submission" date="2019-09" db="EMBL/GenBank/DDBJ databases">
        <title>Characterisation of the sponge microbiome using genome-centric metagenomics.</title>
        <authorList>
            <person name="Engelberts J.P."/>
            <person name="Robbins S.J."/>
            <person name="De Goeij J.M."/>
            <person name="Aranda M."/>
            <person name="Bell S.C."/>
            <person name="Webster N.S."/>
        </authorList>
    </citation>
    <scope>NUCLEOTIDE SEQUENCE</scope>
    <source>
        <strain evidence="2">SB0675_bin_29</strain>
    </source>
</reference>
<protein>
    <submittedName>
        <fullName evidence="2">Phytanoyl-CoA dioxygenase family protein</fullName>
    </submittedName>
</protein>
<dbReference type="PANTHER" id="PTHR20883:SF48">
    <property type="entry name" value="ECTOINE DIOXYGENASE"/>
    <property type="match status" value="1"/>
</dbReference>
<feature type="compositionally biased region" description="Basic and acidic residues" evidence="1">
    <location>
        <begin position="270"/>
        <end position="284"/>
    </location>
</feature>
<dbReference type="Gene3D" id="2.60.120.620">
    <property type="entry name" value="q2cbj1_9rhob like domain"/>
    <property type="match status" value="1"/>
</dbReference>
<dbReference type="SUPFAM" id="SSF51197">
    <property type="entry name" value="Clavaminate synthase-like"/>
    <property type="match status" value="1"/>
</dbReference>
<dbReference type="AlphaFoldDB" id="A0A6B1FZB9"/>
<dbReference type="GO" id="GO:0005506">
    <property type="term" value="F:iron ion binding"/>
    <property type="evidence" value="ECO:0007669"/>
    <property type="project" value="UniProtKB-ARBA"/>
</dbReference>
<sequence>MTSHVREPDITADEISVSVEDLNVGEAAEVYRKQGCLVVRGLMKPYIKDLAADIGATVRQSIEMLDRAERRPEGWVSPNGSLFIPAPDGYSRDKQIMTVGISYTTSAAFLRAAMDPTALDILEAILGPNIELFGQGQSLVKEPVGGHPKHLHQDSAYFEHRYEGPVGILTYVVDTDMVNGALHVVPGTHKQGQLEHIDTFSHLGLDEDEWPWEAALPITGRAGDSIFFHVRTVHGSKQNHSDRPRPVFINRYRRPDDFAIIRATTTSNRAEAESRAQLARREDEPPGLMVRGFRPYSETGGAGTDGAR</sequence>
<dbReference type="PANTHER" id="PTHR20883">
    <property type="entry name" value="PHYTANOYL-COA DIOXYGENASE DOMAIN CONTAINING 1"/>
    <property type="match status" value="1"/>
</dbReference>
<dbReference type="Pfam" id="PF05721">
    <property type="entry name" value="PhyH"/>
    <property type="match status" value="1"/>
</dbReference>
<comment type="caution">
    <text evidence="2">The sequence shown here is derived from an EMBL/GenBank/DDBJ whole genome shotgun (WGS) entry which is preliminary data.</text>
</comment>
<name>A0A6B1FZB9_9CHLR</name>
<organism evidence="2">
    <name type="scientific">Caldilineaceae bacterium SB0675_bin_29</name>
    <dbReference type="NCBI Taxonomy" id="2605266"/>
    <lineage>
        <taxon>Bacteria</taxon>
        <taxon>Bacillati</taxon>
        <taxon>Chloroflexota</taxon>
        <taxon>Caldilineae</taxon>
        <taxon>Caldilineales</taxon>
        <taxon>Caldilineaceae</taxon>
    </lineage>
</organism>
<evidence type="ECO:0000313" key="2">
    <source>
        <dbReference type="EMBL" id="MYH60355.1"/>
    </source>
</evidence>
<keyword evidence="2" id="KW-0223">Dioxygenase</keyword>
<keyword evidence="2" id="KW-0560">Oxidoreductase</keyword>
<evidence type="ECO:0000256" key="1">
    <source>
        <dbReference type="SAM" id="MobiDB-lite"/>
    </source>
</evidence>
<accession>A0A6B1FZB9</accession>
<proteinExistence type="predicted"/>
<gene>
    <name evidence="2" type="ORF">F4148_00815</name>
</gene>
<dbReference type="EMBL" id="VYDA01000027">
    <property type="protein sequence ID" value="MYH60355.1"/>
    <property type="molecule type" value="Genomic_DNA"/>
</dbReference>
<feature type="region of interest" description="Disordered" evidence="1">
    <location>
        <begin position="266"/>
        <end position="308"/>
    </location>
</feature>